<accession>A0A2J6PGU9</accession>
<keyword evidence="2" id="KW-1185">Reference proteome</keyword>
<evidence type="ECO:0000313" key="2">
    <source>
        <dbReference type="Proteomes" id="UP000235672"/>
    </source>
</evidence>
<reference evidence="1 2" key="1">
    <citation type="submission" date="2016-05" db="EMBL/GenBank/DDBJ databases">
        <title>A degradative enzymes factory behind the ericoid mycorrhizal symbiosis.</title>
        <authorList>
            <consortium name="DOE Joint Genome Institute"/>
            <person name="Martino E."/>
            <person name="Morin E."/>
            <person name="Grelet G."/>
            <person name="Kuo A."/>
            <person name="Kohler A."/>
            <person name="Daghino S."/>
            <person name="Barry K."/>
            <person name="Choi C."/>
            <person name="Cichocki N."/>
            <person name="Clum A."/>
            <person name="Copeland A."/>
            <person name="Hainaut M."/>
            <person name="Haridas S."/>
            <person name="Labutti K."/>
            <person name="Lindquist E."/>
            <person name="Lipzen A."/>
            <person name="Khouja H.-R."/>
            <person name="Murat C."/>
            <person name="Ohm R."/>
            <person name="Olson A."/>
            <person name="Spatafora J."/>
            <person name="Veneault-Fourrey C."/>
            <person name="Henrissat B."/>
            <person name="Grigoriev I."/>
            <person name="Martin F."/>
            <person name="Perotto S."/>
        </authorList>
    </citation>
    <scope>NUCLEOTIDE SEQUENCE [LARGE SCALE GENOMIC DNA]</scope>
    <source>
        <strain evidence="1 2">UAMH 7357</strain>
    </source>
</reference>
<protein>
    <submittedName>
        <fullName evidence="1">Uncharacterized protein</fullName>
    </submittedName>
</protein>
<dbReference type="Proteomes" id="UP000235672">
    <property type="component" value="Unassembled WGS sequence"/>
</dbReference>
<organism evidence="1 2">
    <name type="scientific">Hyaloscypha hepaticicola</name>
    <dbReference type="NCBI Taxonomy" id="2082293"/>
    <lineage>
        <taxon>Eukaryota</taxon>
        <taxon>Fungi</taxon>
        <taxon>Dikarya</taxon>
        <taxon>Ascomycota</taxon>
        <taxon>Pezizomycotina</taxon>
        <taxon>Leotiomycetes</taxon>
        <taxon>Helotiales</taxon>
        <taxon>Hyaloscyphaceae</taxon>
        <taxon>Hyaloscypha</taxon>
    </lineage>
</organism>
<proteinExistence type="predicted"/>
<dbReference type="EMBL" id="KZ613535">
    <property type="protein sequence ID" value="PMD13189.1"/>
    <property type="molecule type" value="Genomic_DNA"/>
</dbReference>
<dbReference type="AlphaFoldDB" id="A0A2J6PGU9"/>
<name>A0A2J6PGU9_9HELO</name>
<gene>
    <name evidence="1" type="ORF">NA56DRAFT_444588</name>
</gene>
<evidence type="ECO:0000313" key="1">
    <source>
        <dbReference type="EMBL" id="PMD13189.1"/>
    </source>
</evidence>
<sequence length="142" mass="15352">MLKRIQVSYKKRTRTARCQALSILQSTSAPSRDSSKATFSIVSPASFSSPPTRHALESVASSASTLLPSTRICDTTNPTFDPILFSGLSTFLFHRPSPLALSSLSSINVAGPESPFRLPINVDRRLHESLVVILSPLPLNTS</sequence>